<evidence type="ECO:0000256" key="12">
    <source>
        <dbReference type="ARBA" id="ARBA00025304"/>
    </source>
</evidence>
<dbReference type="InParanoid" id="A0A7N4P4H4"/>
<dbReference type="GO" id="GO:0033038">
    <property type="term" value="F:bitter taste receptor activity"/>
    <property type="evidence" value="ECO:0007669"/>
    <property type="project" value="InterPro"/>
</dbReference>
<dbReference type="Gene3D" id="1.20.1070.10">
    <property type="entry name" value="Rhodopsin 7-helix transmembrane proteins"/>
    <property type="match status" value="1"/>
</dbReference>
<reference evidence="17" key="2">
    <citation type="submission" date="2025-08" db="UniProtKB">
        <authorList>
            <consortium name="Ensembl"/>
        </authorList>
    </citation>
    <scope>IDENTIFICATION</scope>
</reference>
<keyword evidence="3 14" id="KW-0919">Taste</keyword>
<dbReference type="InterPro" id="IPR017452">
    <property type="entry name" value="GPCR_Rhodpsn_7TM"/>
</dbReference>
<keyword evidence="10" id="KW-0325">Glycoprotein</keyword>
<evidence type="ECO:0000256" key="14">
    <source>
        <dbReference type="RuleBase" id="RU004424"/>
    </source>
</evidence>
<evidence type="ECO:0000256" key="7">
    <source>
        <dbReference type="ARBA" id="ARBA00023040"/>
    </source>
</evidence>
<keyword evidence="8 14" id="KW-0472">Membrane</keyword>
<keyword evidence="11 14" id="KW-0807">Transducer</keyword>
<sequence>MSCAIRNILVAVTVGQTLVGGFTNGFIVLVNFMNWVKTGRVYSMDLILITLAISRIILLGSFTTIIIVLNFFFDAYVSGKLRYIEPFWNLSNHLNAWFGTCLSLFYFLKIANFSHPAFLWLKWRANKVILRMIFICFLIALFINIPLTEKTREIYKIYAEHGNMTNGTHKRLTTRSHDFFSLALYYLGGFVPFIVSLISCFLLVFSLWRHTRQMQGNATTSRDSSTEAHIKAMKFMVSSIFLFLLYYMVNIIALLSTSKFSNNLGITLALVIMDIYPMAHSIMLILGNSKLKQASLKVLQKLKECLRNSN</sequence>
<dbReference type="GO" id="GO:0016020">
    <property type="term" value="C:membrane"/>
    <property type="evidence" value="ECO:0007669"/>
    <property type="project" value="UniProtKB-SubCell"/>
</dbReference>
<evidence type="ECO:0000256" key="4">
    <source>
        <dbReference type="ARBA" id="ARBA00022606"/>
    </source>
</evidence>
<feature type="domain" description="G-protein coupled receptors family 1 profile" evidence="16">
    <location>
        <begin position="23"/>
        <end position="248"/>
    </location>
</feature>
<dbReference type="Ensembl" id="ENSSHAT00000046879.1">
    <property type="protein sequence ID" value="ENSSHAP00000032901.1"/>
    <property type="gene ID" value="ENSSHAG00000022713.1"/>
</dbReference>
<evidence type="ECO:0000256" key="6">
    <source>
        <dbReference type="ARBA" id="ARBA00022989"/>
    </source>
</evidence>
<keyword evidence="6 15" id="KW-1133">Transmembrane helix</keyword>
<feature type="transmembrane region" description="Helical" evidence="15">
    <location>
        <begin position="128"/>
        <end position="147"/>
    </location>
</feature>
<evidence type="ECO:0000256" key="1">
    <source>
        <dbReference type="ARBA" id="ARBA00004141"/>
    </source>
</evidence>
<evidence type="ECO:0000256" key="9">
    <source>
        <dbReference type="ARBA" id="ARBA00023170"/>
    </source>
</evidence>
<evidence type="ECO:0000313" key="18">
    <source>
        <dbReference type="Proteomes" id="UP000007648"/>
    </source>
</evidence>
<dbReference type="GO" id="GO:0004930">
    <property type="term" value="F:G protein-coupled receptor activity"/>
    <property type="evidence" value="ECO:0007669"/>
    <property type="project" value="UniProtKB-KW"/>
</dbReference>
<dbReference type="FunFam" id="1.20.1070.10:FF:000042">
    <property type="entry name" value="Taste receptor type 2 member 7"/>
    <property type="match status" value="1"/>
</dbReference>
<feature type="transmembrane region" description="Helical" evidence="15">
    <location>
        <begin position="96"/>
        <end position="121"/>
    </location>
</feature>
<reference evidence="17" key="3">
    <citation type="submission" date="2025-09" db="UniProtKB">
        <authorList>
            <consortium name="Ensembl"/>
        </authorList>
    </citation>
    <scope>IDENTIFICATION</scope>
</reference>
<keyword evidence="18" id="KW-1185">Reference proteome</keyword>
<comment type="similarity">
    <text evidence="2 13">Belongs to the G-protein coupled receptor T2R family.</text>
</comment>
<dbReference type="SUPFAM" id="SSF81321">
    <property type="entry name" value="Family A G protein-coupled receptor-like"/>
    <property type="match status" value="1"/>
</dbReference>
<evidence type="ECO:0000256" key="10">
    <source>
        <dbReference type="ARBA" id="ARBA00023180"/>
    </source>
</evidence>
<evidence type="ECO:0000259" key="16">
    <source>
        <dbReference type="PROSITE" id="PS50262"/>
    </source>
</evidence>
<dbReference type="GeneTree" id="ENSGT01150000286975"/>
<feature type="transmembrane region" description="Helical" evidence="15">
    <location>
        <begin position="183"/>
        <end position="208"/>
    </location>
</feature>
<keyword evidence="7 14" id="KW-0297">G-protein coupled receptor</keyword>
<comment type="subcellular location">
    <subcellularLocation>
        <location evidence="1 14">Membrane</location>
        <topology evidence="1 14">Multi-pass membrane protein</topology>
    </subcellularLocation>
</comment>
<dbReference type="PANTHER" id="PTHR11394:SF58">
    <property type="entry name" value="TASTE RECEPTOR TYPE 2 MEMBER 7"/>
    <property type="match status" value="1"/>
</dbReference>
<evidence type="ECO:0000256" key="8">
    <source>
        <dbReference type="ARBA" id="ARBA00023136"/>
    </source>
</evidence>
<evidence type="ECO:0000256" key="11">
    <source>
        <dbReference type="ARBA" id="ARBA00023224"/>
    </source>
</evidence>
<keyword evidence="9 14" id="KW-0675">Receptor</keyword>
<name>A0A7N4P4H4_SARHA</name>
<dbReference type="InterPro" id="IPR007960">
    <property type="entry name" value="TAS2R"/>
</dbReference>
<evidence type="ECO:0000256" key="5">
    <source>
        <dbReference type="ARBA" id="ARBA00022692"/>
    </source>
</evidence>
<reference evidence="17 18" key="1">
    <citation type="journal article" date="2011" name="Proc. Natl. Acad. Sci. U.S.A.">
        <title>Genetic diversity and population structure of the endangered marsupial Sarcophilus harrisii (Tasmanian devil).</title>
        <authorList>
            <person name="Miller W."/>
            <person name="Hayes V.M."/>
            <person name="Ratan A."/>
            <person name="Petersen D.C."/>
            <person name="Wittekindt N.E."/>
            <person name="Miller J."/>
            <person name="Walenz B."/>
            <person name="Knight J."/>
            <person name="Qi J."/>
            <person name="Zhao F."/>
            <person name="Wang Q."/>
            <person name="Bedoya-Reina O.C."/>
            <person name="Katiyar N."/>
            <person name="Tomsho L.P."/>
            <person name="Kasson L.M."/>
            <person name="Hardie R.A."/>
            <person name="Woodbridge P."/>
            <person name="Tindall E.A."/>
            <person name="Bertelsen M.F."/>
            <person name="Dixon D."/>
            <person name="Pyecroft S."/>
            <person name="Helgen K.M."/>
            <person name="Lesk A.M."/>
            <person name="Pringle T.H."/>
            <person name="Patterson N."/>
            <person name="Zhang Y."/>
            <person name="Kreiss A."/>
            <person name="Woods G.M."/>
            <person name="Jones M.E."/>
            <person name="Schuster S.C."/>
        </authorList>
    </citation>
    <scope>NUCLEOTIDE SEQUENCE [LARGE SCALE GENOMIC DNA]</scope>
</reference>
<feature type="transmembrane region" description="Helical" evidence="15">
    <location>
        <begin position="12"/>
        <end position="34"/>
    </location>
</feature>
<evidence type="ECO:0000256" key="3">
    <source>
        <dbReference type="ARBA" id="ARBA00022480"/>
    </source>
</evidence>
<evidence type="ECO:0000256" key="15">
    <source>
        <dbReference type="SAM" id="Phobius"/>
    </source>
</evidence>
<dbReference type="PROSITE" id="PS50262">
    <property type="entry name" value="G_PROTEIN_RECEP_F1_2"/>
    <property type="match status" value="1"/>
</dbReference>
<feature type="transmembrane region" description="Helical" evidence="15">
    <location>
        <begin position="264"/>
        <end position="287"/>
    </location>
</feature>
<keyword evidence="5 14" id="KW-0812">Transmembrane</keyword>
<dbReference type="Proteomes" id="UP000007648">
    <property type="component" value="Unassembled WGS sequence"/>
</dbReference>
<feature type="transmembrane region" description="Helical" evidence="15">
    <location>
        <begin position="46"/>
        <end position="73"/>
    </location>
</feature>
<dbReference type="PANTHER" id="PTHR11394">
    <property type="entry name" value="TASTE RECEPTOR TYPE 2"/>
    <property type="match status" value="1"/>
</dbReference>
<feature type="transmembrane region" description="Helical" evidence="15">
    <location>
        <begin position="235"/>
        <end position="258"/>
    </location>
</feature>
<evidence type="ECO:0000313" key="17">
    <source>
        <dbReference type="Ensembl" id="ENSSHAP00000032901.1"/>
    </source>
</evidence>
<protein>
    <recommendedName>
        <fullName evidence="14">Taste receptor type 2</fullName>
    </recommendedName>
</protein>
<proteinExistence type="inferred from homology"/>
<dbReference type="Pfam" id="PF05296">
    <property type="entry name" value="TAS2R"/>
    <property type="match status" value="1"/>
</dbReference>
<accession>A0A7N4P4H4</accession>
<keyword evidence="4 14" id="KW-0716">Sensory transduction</keyword>
<dbReference type="CDD" id="cd13950">
    <property type="entry name" value="7tm_TAS2R"/>
    <property type="match status" value="1"/>
</dbReference>
<evidence type="ECO:0000256" key="2">
    <source>
        <dbReference type="ARBA" id="ARBA00007376"/>
    </source>
</evidence>
<comment type="function">
    <text evidence="12">Gustducin-coupled receptor implicated in the perception of bitter compounds in the oral cavity and the gastrointestinal tract. Signals through PLCB2 and the calcium-regulated cation channel TRPM5.</text>
</comment>
<organism evidence="17 18">
    <name type="scientific">Sarcophilus harrisii</name>
    <name type="common">Tasmanian devil</name>
    <name type="synonym">Sarcophilus laniarius</name>
    <dbReference type="NCBI Taxonomy" id="9305"/>
    <lineage>
        <taxon>Eukaryota</taxon>
        <taxon>Metazoa</taxon>
        <taxon>Chordata</taxon>
        <taxon>Craniata</taxon>
        <taxon>Vertebrata</taxon>
        <taxon>Euteleostomi</taxon>
        <taxon>Mammalia</taxon>
        <taxon>Metatheria</taxon>
        <taxon>Dasyuromorphia</taxon>
        <taxon>Dasyuridae</taxon>
        <taxon>Sarcophilus</taxon>
    </lineage>
</organism>
<dbReference type="AlphaFoldDB" id="A0A7N4P4H4"/>
<evidence type="ECO:0000256" key="13">
    <source>
        <dbReference type="RuleBase" id="RU004423"/>
    </source>
</evidence>